<accession>A0A448PDW3</accession>
<evidence type="ECO:0000313" key="1">
    <source>
        <dbReference type="EMBL" id="VEI13110.1"/>
    </source>
</evidence>
<dbReference type="EMBL" id="LR134476">
    <property type="protein sequence ID" value="VEI13110.1"/>
    <property type="molecule type" value="Genomic_DNA"/>
</dbReference>
<proteinExistence type="predicted"/>
<sequence length="97" mass="10977">MEHEARPGYVLWVRLFCRVTCNVRPLSAAELTSSIESMISRQAPMLFSVLSMKFLPGRLILLMIEGILFIRKDATAPGKDLVISRTDWKHEIVGSKC</sequence>
<name>A0A448PDW3_9ACTO</name>
<evidence type="ECO:0000313" key="2">
    <source>
        <dbReference type="Proteomes" id="UP000269542"/>
    </source>
</evidence>
<organism evidence="1 2">
    <name type="scientific">Trueperella bialowiezensis</name>
    <dbReference type="NCBI Taxonomy" id="312285"/>
    <lineage>
        <taxon>Bacteria</taxon>
        <taxon>Bacillati</taxon>
        <taxon>Actinomycetota</taxon>
        <taxon>Actinomycetes</taxon>
        <taxon>Actinomycetales</taxon>
        <taxon>Actinomycetaceae</taxon>
        <taxon>Trueperella</taxon>
    </lineage>
</organism>
<dbReference type="KEGG" id="tbw:NCTC13354_00814"/>
<gene>
    <name evidence="1" type="ORF">NCTC13354_00814</name>
</gene>
<protein>
    <submittedName>
        <fullName evidence="1">Uncharacterized protein</fullName>
    </submittedName>
</protein>
<dbReference type="Proteomes" id="UP000269542">
    <property type="component" value="Chromosome"/>
</dbReference>
<dbReference type="AlphaFoldDB" id="A0A448PDW3"/>
<reference evidence="1 2" key="1">
    <citation type="submission" date="2018-12" db="EMBL/GenBank/DDBJ databases">
        <authorList>
            <consortium name="Pathogen Informatics"/>
        </authorList>
    </citation>
    <scope>NUCLEOTIDE SEQUENCE [LARGE SCALE GENOMIC DNA]</scope>
    <source>
        <strain evidence="1 2">NCTC13354</strain>
    </source>
</reference>
<keyword evidence="2" id="KW-1185">Reference proteome</keyword>